<sequence>MHDFLAAARERQLADVWRRFARECRARGDERMAAEAGELARLHERYATLLDVVRLDRAA</sequence>
<organism evidence="2">
    <name type="scientific">Mizugakiibacter sediminis</name>
    <dbReference type="NCBI Taxonomy" id="1475481"/>
    <lineage>
        <taxon>Bacteria</taxon>
        <taxon>Pseudomonadati</taxon>
        <taxon>Pseudomonadota</taxon>
        <taxon>Gammaproteobacteria</taxon>
        <taxon>Lysobacterales</taxon>
        <taxon>Rhodanobacteraceae</taxon>
        <taxon>Mizugakiibacter</taxon>
    </lineage>
</organism>
<dbReference type="Proteomes" id="UP000253740">
    <property type="component" value="Unassembled WGS sequence"/>
</dbReference>
<proteinExistence type="predicted"/>
<dbReference type="EMBL" id="DF970273">
    <property type="protein sequence ID" value="GAP67448.1"/>
    <property type="molecule type" value="Genomic_DNA"/>
</dbReference>
<evidence type="ECO:0000313" key="2">
    <source>
        <dbReference type="EMBL" id="GAP67448.1"/>
    </source>
</evidence>
<dbReference type="AlphaFoldDB" id="A0A0K8QRB6"/>
<keyword evidence="3" id="KW-1185">Reference proteome</keyword>
<keyword evidence="2" id="KW-0808">Transferase</keyword>
<gene>
    <name evidence="1" type="ORF">MBSD_1351</name>
    <name evidence="2" type="ORF">MBSD_n2774</name>
</gene>
<dbReference type="STRING" id="1475481.GCA_000953855_02821"/>
<protein>
    <submittedName>
        <fullName evidence="2">Ribosomal RNA small subunit methyltransferase H</fullName>
    </submittedName>
</protein>
<name>A0A0K8QRB6_9GAMM</name>
<dbReference type="HOGENOM" id="CLU_2955499_0_0_6"/>
<dbReference type="EMBL" id="DF952378">
    <property type="protein sequence ID" value="GAN44816.1"/>
    <property type="molecule type" value="Genomic_DNA"/>
</dbReference>
<keyword evidence="2" id="KW-0489">Methyltransferase</keyword>
<dbReference type="GO" id="GO:0032259">
    <property type="term" value="P:methylation"/>
    <property type="evidence" value="ECO:0007669"/>
    <property type="project" value="UniProtKB-KW"/>
</dbReference>
<accession>A0A0K8QRB6</accession>
<dbReference type="GO" id="GO:0008168">
    <property type="term" value="F:methyltransferase activity"/>
    <property type="evidence" value="ECO:0007669"/>
    <property type="project" value="UniProtKB-KW"/>
</dbReference>
<evidence type="ECO:0000313" key="3">
    <source>
        <dbReference type="Proteomes" id="UP000253740"/>
    </source>
</evidence>
<reference evidence="2" key="2">
    <citation type="submission" date="2015-08" db="EMBL/GenBank/DDBJ databases">
        <title>Complete DNA Sequence of Pseudomonas syringae pv. actinidiae, the Causal Agent of Kiwifruit Canker Disease.</title>
        <authorList>
            <person name="Rikkerink E.H.A."/>
            <person name="Fineran P.C."/>
        </authorList>
    </citation>
    <scope>NUCLEOTIDE SEQUENCE</scope>
    <source>
        <strain evidence="2">SkMP5</strain>
    </source>
</reference>
<dbReference type="RefSeq" id="WP_062537995.1">
    <property type="nucleotide sequence ID" value="NZ_DF970273.1"/>
</dbReference>
<evidence type="ECO:0000313" key="1">
    <source>
        <dbReference type="EMBL" id="GAN44816.1"/>
    </source>
</evidence>
<reference evidence="1" key="1">
    <citation type="submission" date="2015-03" db="EMBL/GenBank/DDBJ databases">
        <title>Draft genome sequence of Mizugakiibacter sediminis skMP5.</title>
        <authorList>
            <person name="Watanabe T."/>
            <person name="Kojima H."/>
            <person name="Fukui M."/>
        </authorList>
    </citation>
    <scope>NUCLEOTIDE SEQUENCE</scope>
    <source>
        <strain evidence="1">SkMP5</strain>
    </source>
</reference>